<gene>
    <name evidence="10" type="ORF">D9757_001419</name>
</gene>
<dbReference type="GO" id="GO:0008270">
    <property type="term" value="F:zinc ion binding"/>
    <property type="evidence" value="ECO:0007669"/>
    <property type="project" value="UniProtKB-KW"/>
</dbReference>
<evidence type="ECO:0000256" key="8">
    <source>
        <dbReference type="SAM" id="MobiDB-lite"/>
    </source>
</evidence>
<evidence type="ECO:0000256" key="3">
    <source>
        <dbReference type="ARBA" id="ARBA00022737"/>
    </source>
</evidence>
<evidence type="ECO:0000259" key="9">
    <source>
        <dbReference type="PROSITE" id="PS50157"/>
    </source>
</evidence>
<dbReference type="InterPro" id="IPR050331">
    <property type="entry name" value="Zinc_finger"/>
</dbReference>
<name>A0A8H5HZE2_9AGAR</name>
<organism evidence="10 11">
    <name type="scientific">Collybiopsis confluens</name>
    <dbReference type="NCBI Taxonomy" id="2823264"/>
    <lineage>
        <taxon>Eukaryota</taxon>
        <taxon>Fungi</taxon>
        <taxon>Dikarya</taxon>
        <taxon>Basidiomycota</taxon>
        <taxon>Agaricomycotina</taxon>
        <taxon>Agaricomycetes</taxon>
        <taxon>Agaricomycetidae</taxon>
        <taxon>Agaricales</taxon>
        <taxon>Marasmiineae</taxon>
        <taxon>Omphalotaceae</taxon>
        <taxon>Collybiopsis</taxon>
    </lineage>
</organism>
<dbReference type="AlphaFoldDB" id="A0A8H5HZE2"/>
<evidence type="ECO:0000256" key="5">
    <source>
        <dbReference type="ARBA" id="ARBA00022833"/>
    </source>
</evidence>
<dbReference type="FunFam" id="3.30.160.60:FF:002212">
    <property type="entry name" value="Zinc finger protein 672"/>
    <property type="match status" value="1"/>
</dbReference>
<evidence type="ECO:0000313" key="10">
    <source>
        <dbReference type="EMBL" id="KAF5392203.1"/>
    </source>
</evidence>
<evidence type="ECO:0000256" key="7">
    <source>
        <dbReference type="PROSITE-ProRule" id="PRU00042"/>
    </source>
</evidence>
<dbReference type="Gene3D" id="3.30.160.60">
    <property type="entry name" value="Classic Zinc Finger"/>
    <property type="match status" value="2"/>
</dbReference>
<reference evidence="10 11" key="1">
    <citation type="journal article" date="2020" name="ISME J.">
        <title>Uncovering the hidden diversity of litter-decomposition mechanisms in mushroom-forming fungi.</title>
        <authorList>
            <person name="Floudas D."/>
            <person name="Bentzer J."/>
            <person name="Ahren D."/>
            <person name="Johansson T."/>
            <person name="Persson P."/>
            <person name="Tunlid A."/>
        </authorList>
    </citation>
    <scope>NUCLEOTIDE SEQUENCE [LARGE SCALE GENOMIC DNA]</scope>
    <source>
        <strain evidence="10 11">CBS 406.79</strain>
    </source>
</reference>
<evidence type="ECO:0000256" key="6">
    <source>
        <dbReference type="ARBA" id="ARBA00023242"/>
    </source>
</evidence>
<keyword evidence="6" id="KW-0539">Nucleus</keyword>
<dbReference type="FunFam" id="3.30.160.60:FF:000690">
    <property type="entry name" value="Zinc finger protein 354C"/>
    <property type="match status" value="1"/>
</dbReference>
<proteinExistence type="predicted"/>
<accession>A0A8H5HZE2</accession>
<dbReference type="GO" id="GO:0010468">
    <property type="term" value="P:regulation of gene expression"/>
    <property type="evidence" value="ECO:0007669"/>
    <property type="project" value="TreeGrafter"/>
</dbReference>
<dbReference type="InterPro" id="IPR036236">
    <property type="entry name" value="Znf_C2H2_sf"/>
</dbReference>
<feature type="region of interest" description="Disordered" evidence="8">
    <location>
        <begin position="102"/>
        <end position="135"/>
    </location>
</feature>
<evidence type="ECO:0000313" key="11">
    <source>
        <dbReference type="Proteomes" id="UP000518752"/>
    </source>
</evidence>
<evidence type="ECO:0000256" key="2">
    <source>
        <dbReference type="ARBA" id="ARBA00022723"/>
    </source>
</evidence>
<protein>
    <recommendedName>
        <fullName evidence="9">C2H2-type domain-containing protein</fullName>
    </recommendedName>
</protein>
<dbReference type="InterPro" id="IPR013087">
    <property type="entry name" value="Znf_C2H2_type"/>
</dbReference>
<feature type="compositionally biased region" description="Low complexity" evidence="8">
    <location>
        <begin position="259"/>
        <end position="277"/>
    </location>
</feature>
<dbReference type="PROSITE" id="PS50157">
    <property type="entry name" value="ZINC_FINGER_C2H2_2"/>
    <property type="match status" value="2"/>
</dbReference>
<dbReference type="Pfam" id="PF00096">
    <property type="entry name" value="zf-C2H2"/>
    <property type="match status" value="2"/>
</dbReference>
<feature type="compositionally biased region" description="Polar residues" evidence="8">
    <location>
        <begin position="248"/>
        <end position="258"/>
    </location>
</feature>
<feature type="domain" description="C2H2-type" evidence="9">
    <location>
        <begin position="189"/>
        <end position="216"/>
    </location>
</feature>
<keyword evidence="11" id="KW-1185">Reference proteome</keyword>
<sequence length="395" mass="43348">MQTHYYSDDPSLLLLLQNASHYPVLPSSPSFSGGSPPMDYLDPEYPYLIPSTSSALPTMTDSATGLSVSRLPFAAAAALPQGLYPEDTLAYQYSWNIPSTHGRTPSLPESSPLGPDPSFKTALYPSPTPKLPTPSEMAILMRPSRAVSSTETSSVPPPLATRALLSPDPLLAGLPSPEEEFTLARERKHACSMCHKRFDRPSTLRKHLLVHTGEKAFQCETCGRRFGVASNLNRHVRRCILKPVNTMRSSSAISNTAGTGSSSESNTPASSTSLSLTHRIVQPRQPRAQTAASQHKRRRRAPSPSRWIPESLRGYILEGLQKTTPIPLPPVKPSVYEERNSWDENVGDAPYHPREWDCKPRLPGPGVHNFLFGGRDVQNIGNVGREQILGRVMVF</sequence>
<dbReference type="SUPFAM" id="SSF57667">
    <property type="entry name" value="beta-beta-alpha zinc fingers"/>
    <property type="match status" value="1"/>
</dbReference>
<evidence type="ECO:0000256" key="1">
    <source>
        <dbReference type="ARBA" id="ARBA00004123"/>
    </source>
</evidence>
<dbReference type="EMBL" id="JAACJN010000006">
    <property type="protein sequence ID" value="KAF5392203.1"/>
    <property type="molecule type" value="Genomic_DNA"/>
</dbReference>
<comment type="subcellular location">
    <subcellularLocation>
        <location evidence="1">Nucleus</location>
    </subcellularLocation>
</comment>
<dbReference type="PANTHER" id="PTHR16515">
    <property type="entry name" value="PR DOMAIN ZINC FINGER PROTEIN"/>
    <property type="match status" value="1"/>
</dbReference>
<feature type="region of interest" description="Disordered" evidence="8">
    <location>
        <begin position="248"/>
        <end position="306"/>
    </location>
</feature>
<comment type="caution">
    <text evidence="10">The sequence shown here is derived from an EMBL/GenBank/DDBJ whole genome shotgun (WGS) entry which is preliminary data.</text>
</comment>
<dbReference type="Proteomes" id="UP000518752">
    <property type="component" value="Unassembled WGS sequence"/>
</dbReference>
<keyword evidence="2" id="KW-0479">Metal-binding</keyword>
<evidence type="ECO:0000256" key="4">
    <source>
        <dbReference type="ARBA" id="ARBA00022771"/>
    </source>
</evidence>
<feature type="domain" description="C2H2-type" evidence="9">
    <location>
        <begin position="217"/>
        <end position="237"/>
    </location>
</feature>
<dbReference type="GO" id="GO:0005634">
    <property type="term" value="C:nucleus"/>
    <property type="evidence" value="ECO:0007669"/>
    <property type="project" value="UniProtKB-SubCell"/>
</dbReference>
<keyword evidence="5" id="KW-0862">Zinc</keyword>
<dbReference type="PROSITE" id="PS00028">
    <property type="entry name" value="ZINC_FINGER_C2H2_1"/>
    <property type="match status" value="1"/>
</dbReference>
<dbReference type="OrthoDB" id="654211at2759"/>
<dbReference type="PANTHER" id="PTHR16515:SF49">
    <property type="entry name" value="GASTRULA ZINC FINGER PROTEIN XLCGF49.1-LIKE-RELATED"/>
    <property type="match status" value="1"/>
</dbReference>
<keyword evidence="4 7" id="KW-0863">Zinc-finger</keyword>
<dbReference type="SMART" id="SM00355">
    <property type="entry name" value="ZnF_C2H2"/>
    <property type="match status" value="2"/>
</dbReference>
<keyword evidence="3" id="KW-0677">Repeat</keyword>